<evidence type="ECO:0008006" key="4">
    <source>
        <dbReference type="Google" id="ProtNLM"/>
    </source>
</evidence>
<dbReference type="InterPro" id="IPR019734">
    <property type="entry name" value="TPR_rpt"/>
</dbReference>
<proteinExistence type="predicted"/>
<feature type="coiled-coil region" evidence="1">
    <location>
        <begin position="379"/>
        <end position="430"/>
    </location>
</feature>
<feature type="coiled-coil region" evidence="1">
    <location>
        <begin position="615"/>
        <end position="652"/>
    </location>
</feature>
<keyword evidence="1" id="KW-0175">Coiled coil</keyword>
<evidence type="ECO:0000313" key="3">
    <source>
        <dbReference type="EMBL" id="VYT54201.1"/>
    </source>
</evidence>
<feature type="compositionally biased region" description="Polar residues" evidence="2">
    <location>
        <begin position="745"/>
        <end position="754"/>
    </location>
</feature>
<dbReference type="SMART" id="SM00028">
    <property type="entry name" value="TPR"/>
    <property type="match status" value="2"/>
</dbReference>
<accession>A0A6N2XIF0</accession>
<dbReference type="RefSeq" id="WP_156730608.1">
    <property type="nucleotide sequence ID" value="NZ_CACRSZ010000099.1"/>
</dbReference>
<dbReference type="EMBL" id="CACRSZ010000099">
    <property type="protein sequence ID" value="VYT54201.1"/>
    <property type="molecule type" value="Genomic_DNA"/>
</dbReference>
<dbReference type="AlphaFoldDB" id="A0A6N2XIF0"/>
<dbReference type="SUPFAM" id="SSF48452">
    <property type="entry name" value="TPR-like"/>
    <property type="match status" value="1"/>
</dbReference>
<feature type="region of interest" description="Disordered" evidence="2">
    <location>
        <begin position="743"/>
        <end position="807"/>
    </location>
</feature>
<dbReference type="InterPro" id="IPR011990">
    <property type="entry name" value="TPR-like_helical_dom_sf"/>
</dbReference>
<name>A0A6N2XIF0_9BACE</name>
<dbReference type="Gene3D" id="1.25.40.10">
    <property type="entry name" value="Tetratricopeptide repeat domain"/>
    <property type="match status" value="1"/>
</dbReference>
<evidence type="ECO:0000256" key="2">
    <source>
        <dbReference type="SAM" id="MobiDB-lite"/>
    </source>
</evidence>
<gene>
    <name evidence="3" type="ORF">BFLFYP10_04681</name>
</gene>
<protein>
    <recommendedName>
        <fullName evidence="4">Tetratricopeptide repeat protein</fullName>
    </recommendedName>
</protein>
<sequence>MKSLSLYIDKWFITVAINYDGNVIPLSLPNGEDRIWLYFHEDIANSRIEYGKAFENNYRDKLPHYFGDIFNLIEEGDHHFIRYERRQEEMRDIFKVAGIFNHIHQAMNEYDTIDTYISFSSDIPDVARLRFIEELEEANFKVVESVARISHLALEECKKRNVFTNNGTYLVLVATNDNFHFSLYENKGNIFLRKNEGTLLGHGFDVRRRALIETIVENINKNTKLLKSREEIDLECVRQNRFASAWLDKIAKSKPYIPVAFSGITFAIAPNNPGVVQVFPNELDSRTTGIVEDMVRKIADFVKENQLQPHEIEGIVFIGNTFTNHTFARAINNRFIVDDDKIVIYREEELPKVVSVYSQIDCNQFKGATAEFMNDAKTQEILNKQAKEEEEKRLKAEANARRQQELIDSQKKAEQEYRNAVENIERHESVHNYEEMLEWAEIALTNRPDDEFAKEKATLARQLLADQKAANKQFNAVLQRAKTAFSEERWTDAVSQCEMALELRPNSDEASRLKIEALRRMEIKEKVQTLLNRADVFFAQKLFAEALREVSKILGLDPLNHDAKEIERKISEVNAQHEKVINNLIAKLNETELGKDYTSAINICESLIEEDSANIRKWTSKKERLISNQKELEETKQKLDGLRQDINRAHFEEDWVKLKLLCENFLNIEPNHEISQFLAKAKKRIEEIKVKEAKEKALATINGLIIDGYINEAQKEIDRFAQNYPSEHSVVKDLRKKLFSFDSDGVSQPKSTNPPRKPIGFNSSSTNVTGEDNDFFETTSSEVHPLRRTSKKKEPTKESPTKDFFDSALTTNSKKSVPKLNITNNDFNF</sequence>
<feature type="compositionally biased region" description="Polar residues" evidence="2">
    <location>
        <begin position="761"/>
        <end position="782"/>
    </location>
</feature>
<organism evidence="3">
    <name type="scientific">Bacteroides faecis</name>
    <dbReference type="NCBI Taxonomy" id="674529"/>
    <lineage>
        <taxon>Bacteria</taxon>
        <taxon>Pseudomonadati</taxon>
        <taxon>Bacteroidota</taxon>
        <taxon>Bacteroidia</taxon>
        <taxon>Bacteroidales</taxon>
        <taxon>Bacteroidaceae</taxon>
        <taxon>Bacteroides</taxon>
    </lineage>
</organism>
<reference evidence="3" key="1">
    <citation type="submission" date="2019-11" db="EMBL/GenBank/DDBJ databases">
        <authorList>
            <person name="Feng L."/>
        </authorList>
    </citation>
    <scope>NUCLEOTIDE SEQUENCE</scope>
    <source>
        <strain evidence="3">BfaecisLFYP10</strain>
    </source>
</reference>
<feature type="compositionally biased region" description="Basic and acidic residues" evidence="2">
    <location>
        <begin position="792"/>
        <end position="805"/>
    </location>
</feature>
<evidence type="ECO:0000256" key="1">
    <source>
        <dbReference type="SAM" id="Coils"/>
    </source>
</evidence>